<gene>
    <name evidence="3" type="ORF">CPJCM30710_25440</name>
</gene>
<dbReference type="InterPro" id="IPR011990">
    <property type="entry name" value="TPR-like_helical_dom_sf"/>
</dbReference>
<dbReference type="PROSITE" id="PS50293">
    <property type="entry name" value="TPR_REGION"/>
    <property type="match status" value="1"/>
</dbReference>
<organism evidence="3 4">
    <name type="scientific">Clostridium polyendosporum</name>
    <dbReference type="NCBI Taxonomy" id="69208"/>
    <lineage>
        <taxon>Bacteria</taxon>
        <taxon>Bacillati</taxon>
        <taxon>Bacillota</taxon>
        <taxon>Clostridia</taxon>
        <taxon>Eubacteriales</taxon>
        <taxon>Clostridiaceae</taxon>
        <taxon>Clostridium</taxon>
    </lineage>
</organism>
<evidence type="ECO:0000256" key="1">
    <source>
        <dbReference type="ARBA" id="ARBA00022803"/>
    </source>
</evidence>
<dbReference type="SMART" id="SM00028">
    <property type="entry name" value="TPR"/>
    <property type="match status" value="2"/>
</dbReference>
<dbReference type="GO" id="GO:0101031">
    <property type="term" value="C:protein folding chaperone complex"/>
    <property type="evidence" value="ECO:0007669"/>
    <property type="project" value="TreeGrafter"/>
</dbReference>
<evidence type="ECO:0008006" key="5">
    <source>
        <dbReference type="Google" id="ProtNLM"/>
    </source>
</evidence>
<dbReference type="Proteomes" id="UP000679179">
    <property type="component" value="Unassembled WGS sequence"/>
</dbReference>
<dbReference type="EMBL" id="BOPZ01000023">
    <property type="protein sequence ID" value="GIM29878.1"/>
    <property type="molecule type" value="Genomic_DNA"/>
</dbReference>
<evidence type="ECO:0000256" key="2">
    <source>
        <dbReference type="PROSITE-ProRule" id="PRU00339"/>
    </source>
</evidence>
<dbReference type="InterPro" id="IPR051966">
    <property type="entry name" value="RPAP3"/>
</dbReference>
<dbReference type="PROSITE" id="PS50005">
    <property type="entry name" value="TPR"/>
    <property type="match status" value="1"/>
</dbReference>
<protein>
    <recommendedName>
        <fullName evidence="5">Tetratricopeptide repeat protein</fullName>
    </recommendedName>
</protein>
<sequence length="122" mass="14534">MRKINNFRRGNELYLDKKYLEALSYYIMSIETEDMKEVALYNVGTCYLKLKKYEKAIEYYKKVLEMNSYHQKAHFNLAVSYSHINSSKGAYRHFNIALALDNSDKECKKAIRILEKEKLVCR</sequence>
<comment type="caution">
    <text evidence="3">The sequence shown here is derived from an EMBL/GenBank/DDBJ whole genome shotgun (WGS) entry which is preliminary data.</text>
</comment>
<name>A0A919S258_9CLOT</name>
<evidence type="ECO:0000313" key="3">
    <source>
        <dbReference type="EMBL" id="GIM29878.1"/>
    </source>
</evidence>
<accession>A0A919S258</accession>
<feature type="repeat" description="TPR" evidence="2">
    <location>
        <begin position="37"/>
        <end position="70"/>
    </location>
</feature>
<dbReference type="PANTHER" id="PTHR46423">
    <property type="entry name" value="RNA POLYMERASE II-ASSOCIATED PROTEIN 3"/>
    <property type="match status" value="1"/>
</dbReference>
<dbReference type="AlphaFoldDB" id="A0A919S258"/>
<reference evidence="3" key="1">
    <citation type="submission" date="2021-03" db="EMBL/GenBank/DDBJ databases">
        <title>Taxonomic study of Clostridium polyendosporum from meadow-gley soil under rice.</title>
        <authorList>
            <person name="Kobayashi H."/>
            <person name="Tanizawa Y."/>
            <person name="Yagura M."/>
        </authorList>
    </citation>
    <scope>NUCLEOTIDE SEQUENCE</scope>
    <source>
        <strain evidence="3">JCM 30710</strain>
    </source>
</reference>
<evidence type="ECO:0000313" key="4">
    <source>
        <dbReference type="Proteomes" id="UP000679179"/>
    </source>
</evidence>
<dbReference type="Pfam" id="PF00515">
    <property type="entry name" value="TPR_1"/>
    <property type="match status" value="1"/>
</dbReference>
<dbReference type="Gene3D" id="1.25.40.10">
    <property type="entry name" value="Tetratricopeptide repeat domain"/>
    <property type="match status" value="1"/>
</dbReference>
<proteinExistence type="predicted"/>
<dbReference type="InterPro" id="IPR019734">
    <property type="entry name" value="TPR_rpt"/>
</dbReference>
<keyword evidence="4" id="KW-1185">Reference proteome</keyword>
<dbReference type="RefSeq" id="WP_212904562.1">
    <property type="nucleotide sequence ID" value="NZ_BOPZ01000023.1"/>
</dbReference>
<keyword evidence="1 2" id="KW-0802">TPR repeat</keyword>
<dbReference type="PANTHER" id="PTHR46423:SF1">
    <property type="entry name" value="RNA POLYMERASE II-ASSOCIATED PROTEIN 3"/>
    <property type="match status" value="1"/>
</dbReference>
<dbReference type="SUPFAM" id="SSF48452">
    <property type="entry name" value="TPR-like"/>
    <property type="match status" value="1"/>
</dbReference>